<accession>A0A8H7TLA0</accession>
<keyword evidence="2" id="KW-1185">Reference proteome</keyword>
<comment type="caution">
    <text evidence="1">The sequence shown here is derived from an EMBL/GenBank/DDBJ whole genome shotgun (WGS) entry which is preliminary data.</text>
</comment>
<gene>
    <name evidence="1" type="ORF">IFR04_005189</name>
</gene>
<evidence type="ECO:0000313" key="2">
    <source>
        <dbReference type="Proteomes" id="UP000664132"/>
    </source>
</evidence>
<dbReference type="SUPFAM" id="SSF51735">
    <property type="entry name" value="NAD(P)-binding Rossmann-fold domains"/>
    <property type="match status" value="1"/>
</dbReference>
<sequence>MHGYGSAKAAFATMLQHYDMELGGKGLRVHNLHLGAVFTPGAESSGATRESMRWDEEGLCGGFVLWLCAKGRFMRGKFVWANWDVDELEGRREEIKKDADLLRLGLVTGGLELFKRGA</sequence>
<dbReference type="Gene3D" id="3.40.50.720">
    <property type="entry name" value="NAD(P)-binding Rossmann-like Domain"/>
    <property type="match status" value="1"/>
</dbReference>
<dbReference type="OrthoDB" id="1933717at2759"/>
<proteinExistence type="predicted"/>
<reference evidence="1" key="1">
    <citation type="submission" date="2021-02" db="EMBL/GenBank/DDBJ databases">
        <title>Genome sequence Cadophora malorum strain M34.</title>
        <authorList>
            <person name="Stefanovic E."/>
            <person name="Vu D."/>
            <person name="Scully C."/>
            <person name="Dijksterhuis J."/>
            <person name="Roader J."/>
            <person name="Houbraken J."/>
        </authorList>
    </citation>
    <scope>NUCLEOTIDE SEQUENCE</scope>
    <source>
        <strain evidence="1">M34</strain>
    </source>
</reference>
<protein>
    <submittedName>
        <fullName evidence="1">Uncharacterized protein</fullName>
    </submittedName>
</protein>
<dbReference type="Proteomes" id="UP000664132">
    <property type="component" value="Unassembled WGS sequence"/>
</dbReference>
<dbReference type="AlphaFoldDB" id="A0A8H7TLA0"/>
<dbReference type="EMBL" id="JAFJYH010000061">
    <property type="protein sequence ID" value="KAG4421689.1"/>
    <property type="molecule type" value="Genomic_DNA"/>
</dbReference>
<organism evidence="1 2">
    <name type="scientific">Cadophora malorum</name>
    <dbReference type="NCBI Taxonomy" id="108018"/>
    <lineage>
        <taxon>Eukaryota</taxon>
        <taxon>Fungi</taxon>
        <taxon>Dikarya</taxon>
        <taxon>Ascomycota</taxon>
        <taxon>Pezizomycotina</taxon>
        <taxon>Leotiomycetes</taxon>
        <taxon>Helotiales</taxon>
        <taxon>Ploettnerulaceae</taxon>
        <taxon>Cadophora</taxon>
    </lineage>
</organism>
<dbReference type="InterPro" id="IPR036291">
    <property type="entry name" value="NAD(P)-bd_dom_sf"/>
</dbReference>
<name>A0A8H7TLA0_9HELO</name>
<evidence type="ECO:0000313" key="1">
    <source>
        <dbReference type="EMBL" id="KAG4421689.1"/>
    </source>
</evidence>